<protein>
    <submittedName>
        <fullName evidence="2">Uncharacterized protein</fullName>
    </submittedName>
</protein>
<reference evidence="2 3" key="1">
    <citation type="submission" date="2019-07" db="EMBL/GenBank/DDBJ databases">
        <title>WGS assembly of Gossypium tomentosum.</title>
        <authorList>
            <person name="Chen Z.J."/>
            <person name="Sreedasyam A."/>
            <person name="Ando A."/>
            <person name="Song Q."/>
            <person name="De L."/>
            <person name="Hulse-Kemp A."/>
            <person name="Ding M."/>
            <person name="Ye W."/>
            <person name="Kirkbride R."/>
            <person name="Jenkins J."/>
            <person name="Plott C."/>
            <person name="Lovell J."/>
            <person name="Lin Y.-M."/>
            <person name="Vaughn R."/>
            <person name="Liu B."/>
            <person name="Li W."/>
            <person name="Simpson S."/>
            <person name="Scheffler B."/>
            <person name="Saski C."/>
            <person name="Grover C."/>
            <person name="Hu G."/>
            <person name="Conover J."/>
            <person name="Carlson J."/>
            <person name="Shu S."/>
            <person name="Boston L."/>
            <person name="Williams M."/>
            <person name="Peterson D."/>
            <person name="Mcgee K."/>
            <person name="Jones D."/>
            <person name="Wendel J."/>
            <person name="Stelly D."/>
            <person name="Grimwood J."/>
            <person name="Schmutz J."/>
        </authorList>
    </citation>
    <scope>NUCLEOTIDE SEQUENCE [LARGE SCALE GENOMIC DNA]</scope>
    <source>
        <strain evidence="2">7179.01</strain>
    </source>
</reference>
<evidence type="ECO:0000256" key="1">
    <source>
        <dbReference type="SAM" id="Phobius"/>
    </source>
</evidence>
<feature type="transmembrane region" description="Helical" evidence="1">
    <location>
        <begin position="12"/>
        <end position="43"/>
    </location>
</feature>
<dbReference type="Proteomes" id="UP000322667">
    <property type="component" value="Chromosome D06"/>
</dbReference>
<sequence length="151" mass="17771">MLSLSLSLNFFFYVFLFNFFSIFFFYSFFLLSSLFCSFSSLFLNPNRRTLHRRLTAVELRSGATKMKFSFSSILFTFWISMKHLGNPRMPNRDSDFPRPRSPPGIVGSPRFFSMFSSTRTLFGFSNGAPLLKNLRMPKLMDCFFLIPEFRF</sequence>
<organism evidence="2 3">
    <name type="scientific">Gossypium tomentosum</name>
    <name type="common">Hawaiian cotton</name>
    <name type="synonym">Gossypium sandvicense</name>
    <dbReference type="NCBI Taxonomy" id="34277"/>
    <lineage>
        <taxon>Eukaryota</taxon>
        <taxon>Viridiplantae</taxon>
        <taxon>Streptophyta</taxon>
        <taxon>Embryophyta</taxon>
        <taxon>Tracheophyta</taxon>
        <taxon>Spermatophyta</taxon>
        <taxon>Magnoliopsida</taxon>
        <taxon>eudicotyledons</taxon>
        <taxon>Gunneridae</taxon>
        <taxon>Pentapetalae</taxon>
        <taxon>rosids</taxon>
        <taxon>malvids</taxon>
        <taxon>Malvales</taxon>
        <taxon>Malvaceae</taxon>
        <taxon>Malvoideae</taxon>
        <taxon>Gossypium</taxon>
    </lineage>
</organism>
<gene>
    <name evidence="2" type="ORF">ES332_D06G157200v1</name>
</gene>
<keyword evidence="1" id="KW-0812">Transmembrane</keyword>
<name>A0A5D2KK50_GOSTO</name>
<keyword evidence="1" id="KW-0472">Membrane</keyword>
<keyword evidence="1" id="KW-1133">Transmembrane helix</keyword>
<evidence type="ECO:0000313" key="2">
    <source>
        <dbReference type="EMBL" id="TYH66995.1"/>
    </source>
</evidence>
<dbReference type="AlphaFoldDB" id="A0A5D2KK50"/>
<evidence type="ECO:0000313" key="3">
    <source>
        <dbReference type="Proteomes" id="UP000322667"/>
    </source>
</evidence>
<keyword evidence="3" id="KW-1185">Reference proteome</keyword>
<dbReference type="EMBL" id="CM017628">
    <property type="protein sequence ID" value="TYH66995.1"/>
    <property type="molecule type" value="Genomic_DNA"/>
</dbReference>
<accession>A0A5D2KK50</accession>
<proteinExistence type="predicted"/>